<keyword evidence="5 6" id="KW-0949">S-adenosyl-L-methionine</keyword>
<dbReference type="InterPro" id="IPR029063">
    <property type="entry name" value="SAM-dependent_MTases_sf"/>
</dbReference>
<dbReference type="PANTHER" id="PTHR11265:SF0">
    <property type="entry name" value="12S RRNA N4-METHYLCYTIDINE METHYLTRANSFERASE"/>
    <property type="match status" value="1"/>
</dbReference>
<gene>
    <name evidence="6" type="primary">rsmH</name>
    <name evidence="7" type="ORF">A2429_02125</name>
</gene>
<comment type="catalytic activity">
    <reaction evidence="6">
        <text>cytidine(1402) in 16S rRNA + S-adenosyl-L-methionine = N(4)-methylcytidine(1402) in 16S rRNA + S-adenosyl-L-homocysteine + H(+)</text>
        <dbReference type="Rhea" id="RHEA:42928"/>
        <dbReference type="Rhea" id="RHEA-COMP:10286"/>
        <dbReference type="Rhea" id="RHEA-COMP:10287"/>
        <dbReference type="ChEBI" id="CHEBI:15378"/>
        <dbReference type="ChEBI" id="CHEBI:57856"/>
        <dbReference type="ChEBI" id="CHEBI:59789"/>
        <dbReference type="ChEBI" id="CHEBI:74506"/>
        <dbReference type="ChEBI" id="CHEBI:82748"/>
        <dbReference type="EC" id="2.1.1.199"/>
    </reaction>
</comment>
<dbReference type="GO" id="GO:0005737">
    <property type="term" value="C:cytoplasm"/>
    <property type="evidence" value="ECO:0007669"/>
    <property type="project" value="UniProtKB-SubCell"/>
</dbReference>
<keyword evidence="4 6" id="KW-0808">Transferase</keyword>
<evidence type="ECO:0000256" key="4">
    <source>
        <dbReference type="ARBA" id="ARBA00022679"/>
    </source>
</evidence>
<evidence type="ECO:0000256" key="3">
    <source>
        <dbReference type="ARBA" id="ARBA00022603"/>
    </source>
</evidence>
<feature type="binding site" evidence="6">
    <location>
        <position position="53"/>
    </location>
    <ligand>
        <name>S-adenosyl-L-methionine</name>
        <dbReference type="ChEBI" id="CHEBI:59789"/>
    </ligand>
</feature>
<comment type="similarity">
    <text evidence="1 6">Belongs to the methyltransferase superfamily. RsmH family.</text>
</comment>
<comment type="caution">
    <text evidence="7">The sequence shown here is derived from an EMBL/GenBank/DDBJ whole genome shotgun (WGS) entry which is preliminary data.</text>
</comment>
<proteinExistence type="inferred from homology"/>
<dbReference type="InterPro" id="IPR002903">
    <property type="entry name" value="RsmH"/>
</dbReference>
<evidence type="ECO:0000313" key="8">
    <source>
        <dbReference type="Proteomes" id="UP000178199"/>
    </source>
</evidence>
<reference evidence="7 8" key="1">
    <citation type="journal article" date="2016" name="Nat. Commun.">
        <title>Thousands of microbial genomes shed light on interconnected biogeochemical processes in an aquifer system.</title>
        <authorList>
            <person name="Anantharaman K."/>
            <person name="Brown C.T."/>
            <person name="Hug L.A."/>
            <person name="Sharon I."/>
            <person name="Castelle C.J."/>
            <person name="Probst A.J."/>
            <person name="Thomas B.C."/>
            <person name="Singh A."/>
            <person name="Wilkins M.J."/>
            <person name="Karaoz U."/>
            <person name="Brodie E.L."/>
            <person name="Williams K.H."/>
            <person name="Hubbard S.S."/>
            <person name="Banfield J.F."/>
        </authorList>
    </citation>
    <scope>NUCLEOTIDE SEQUENCE [LARGE SCALE GENOMIC DNA]</scope>
</reference>
<keyword evidence="3 6" id="KW-0489">Methyltransferase</keyword>
<dbReference type="GO" id="GO:0071424">
    <property type="term" value="F:rRNA (cytosine-N4-)-methyltransferase activity"/>
    <property type="evidence" value="ECO:0007669"/>
    <property type="project" value="UniProtKB-UniRule"/>
</dbReference>
<dbReference type="SUPFAM" id="SSF81799">
    <property type="entry name" value="Putative methyltransferase TM0872, insert domain"/>
    <property type="match status" value="1"/>
</dbReference>
<accession>A0A1G2Q6H3</accession>
<dbReference type="EMBL" id="MHTD01000011">
    <property type="protein sequence ID" value="OHA56144.1"/>
    <property type="molecule type" value="Genomic_DNA"/>
</dbReference>
<dbReference type="InterPro" id="IPR023397">
    <property type="entry name" value="SAM-dep_MeTrfase_MraW_recog"/>
</dbReference>
<dbReference type="Gene3D" id="3.40.50.150">
    <property type="entry name" value="Vaccinia Virus protein VP39"/>
    <property type="match status" value="1"/>
</dbReference>
<keyword evidence="2 6" id="KW-0698">rRNA processing</keyword>
<organism evidence="7 8">
    <name type="scientific">Candidatus Veblenbacteria bacterium RIFOXYC1_FULL_42_9</name>
    <dbReference type="NCBI Taxonomy" id="1802427"/>
    <lineage>
        <taxon>Bacteria</taxon>
        <taxon>Candidatus Vebleniibacteriota</taxon>
    </lineage>
</organism>
<sequence>MPIKHTPVLLEEVIAGLKLSANANLIDGTFGSGGHAAAILQATAPRGKLLAFDRDPQVINQAVRQFKSLLSRLTLINDSYSNLDSYVKRYKFNHVAGVLLDLGFSSTQLADSTRGFSFQISGLLDLRYNPSAGMSAAELLNTAPAAQLEKIFLQGDEPAASRLTKAIIKERRQHPFTTTDDLLQVVQAVKGHGGRSLHPATLVWQALRLAVNNELAELKSGLAAAVKVLVPKGRLAVISFHSGEDRVVKSFFQLESRDCICPPAWPVCRCQHVRTLKVITKKPVYASNDELKKNPRARSAKLRIAEKL</sequence>
<feature type="binding site" evidence="6">
    <location>
        <begin position="33"/>
        <end position="35"/>
    </location>
    <ligand>
        <name>S-adenosyl-L-methionine</name>
        <dbReference type="ChEBI" id="CHEBI:59789"/>
    </ligand>
</feature>
<feature type="binding site" evidence="6">
    <location>
        <position position="101"/>
    </location>
    <ligand>
        <name>S-adenosyl-L-methionine</name>
        <dbReference type="ChEBI" id="CHEBI:59789"/>
    </ligand>
</feature>
<dbReference type="Proteomes" id="UP000178199">
    <property type="component" value="Unassembled WGS sequence"/>
</dbReference>
<evidence type="ECO:0000256" key="6">
    <source>
        <dbReference type="HAMAP-Rule" id="MF_01007"/>
    </source>
</evidence>
<dbReference type="AlphaFoldDB" id="A0A1G2Q6H3"/>
<keyword evidence="6" id="KW-0963">Cytoplasm</keyword>
<dbReference type="GO" id="GO:0070475">
    <property type="term" value="P:rRNA base methylation"/>
    <property type="evidence" value="ECO:0007669"/>
    <property type="project" value="UniProtKB-UniRule"/>
</dbReference>
<dbReference type="EC" id="2.1.1.199" evidence="6"/>
<dbReference type="NCBIfam" id="TIGR00006">
    <property type="entry name" value="16S rRNA (cytosine(1402)-N(4))-methyltransferase RsmH"/>
    <property type="match status" value="1"/>
</dbReference>
<dbReference type="PIRSF" id="PIRSF004486">
    <property type="entry name" value="MraW"/>
    <property type="match status" value="1"/>
</dbReference>
<feature type="binding site" evidence="6">
    <location>
        <position position="80"/>
    </location>
    <ligand>
        <name>S-adenosyl-L-methionine</name>
        <dbReference type="ChEBI" id="CHEBI:59789"/>
    </ligand>
</feature>
<evidence type="ECO:0000313" key="7">
    <source>
        <dbReference type="EMBL" id="OHA56144.1"/>
    </source>
</evidence>
<name>A0A1G2Q6H3_9BACT</name>
<evidence type="ECO:0000256" key="1">
    <source>
        <dbReference type="ARBA" id="ARBA00010396"/>
    </source>
</evidence>
<dbReference type="Pfam" id="PF01795">
    <property type="entry name" value="Methyltransf_5"/>
    <property type="match status" value="1"/>
</dbReference>
<protein>
    <recommendedName>
        <fullName evidence="6">Ribosomal RNA small subunit methyltransferase H</fullName>
        <ecNumber evidence="6">2.1.1.199</ecNumber>
    </recommendedName>
    <alternativeName>
        <fullName evidence="6">16S rRNA m(4)C1402 methyltransferase</fullName>
    </alternativeName>
    <alternativeName>
        <fullName evidence="6">rRNA (cytosine-N(4)-)-methyltransferase RsmH</fullName>
    </alternativeName>
</protein>
<evidence type="ECO:0000256" key="2">
    <source>
        <dbReference type="ARBA" id="ARBA00022552"/>
    </source>
</evidence>
<dbReference type="PANTHER" id="PTHR11265">
    <property type="entry name" value="S-ADENOSYL-METHYLTRANSFERASE MRAW"/>
    <property type="match status" value="1"/>
</dbReference>
<feature type="binding site" evidence="6">
    <location>
        <position position="108"/>
    </location>
    <ligand>
        <name>S-adenosyl-L-methionine</name>
        <dbReference type="ChEBI" id="CHEBI:59789"/>
    </ligand>
</feature>
<dbReference type="SUPFAM" id="SSF53335">
    <property type="entry name" value="S-adenosyl-L-methionine-dependent methyltransferases"/>
    <property type="match status" value="1"/>
</dbReference>
<dbReference type="HAMAP" id="MF_01007">
    <property type="entry name" value="16SrRNA_methyltr_H"/>
    <property type="match status" value="1"/>
</dbReference>
<evidence type="ECO:0000256" key="5">
    <source>
        <dbReference type="ARBA" id="ARBA00022691"/>
    </source>
</evidence>
<dbReference type="Gene3D" id="1.10.150.170">
    <property type="entry name" value="Putative methyltransferase TM0872, insert domain"/>
    <property type="match status" value="1"/>
</dbReference>
<comment type="subcellular location">
    <subcellularLocation>
        <location evidence="6">Cytoplasm</location>
    </subcellularLocation>
</comment>
<comment type="function">
    <text evidence="6">Specifically methylates the N4 position of cytidine in position 1402 (C1402) of 16S rRNA.</text>
</comment>